<gene>
    <name evidence="5" type="primary">lipB</name>
    <name evidence="11" type="ORF">AMJ74_05320</name>
</gene>
<dbReference type="GO" id="GO:0009249">
    <property type="term" value="P:protein lipoylation"/>
    <property type="evidence" value="ECO:0007669"/>
    <property type="project" value="InterPro"/>
</dbReference>
<dbReference type="PROSITE" id="PS51733">
    <property type="entry name" value="BPL_LPL_CATALYTIC"/>
    <property type="match status" value="1"/>
</dbReference>
<feature type="binding site" evidence="5 8">
    <location>
        <begin position="141"/>
        <end position="143"/>
    </location>
    <ligand>
        <name>substrate</name>
    </ligand>
</feature>
<evidence type="ECO:0000256" key="9">
    <source>
        <dbReference type="PIRSR" id="PIRSR016262-3"/>
    </source>
</evidence>
<dbReference type="NCBIfam" id="TIGR00214">
    <property type="entry name" value="lipB"/>
    <property type="match status" value="1"/>
</dbReference>
<dbReference type="InterPro" id="IPR020605">
    <property type="entry name" value="Octanoyltransferase_CS"/>
</dbReference>
<comment type="caution">
    <text evidence="11">The sequence shown here is derived from an EMBL/GenBank/DDBJ whole genome shotgun (WGS) entry which is preliminary data.</text>
</comment>
<dbReference type="PANTHER" id="PTHR10993">
    <property type="entry name" value="OCTANOYLTRANSFERASE"/>
    <property type="match status" value="1"/>
</dbReference>
<organism evidence="11 12">
    <name type="scientific">candidate division WOR_3 bacterium SM1_77</name>
    <dbReference type="NCBI Taxonomy" id="1703778"/>
    <lineage>
        <taxon>Bacteria</taxon>
        <taxon>Bacteria division WOR-3</taxon>
    </lineage>
</organism>
<protein>
    <recommendedName>
        <fullName evidence="5 6">Octanoyltransferase</fullName>
        <ecNumber evidence="5 6">2.3.1.181</ecNumber>
    </recommendedName>
    <alternativeName>
        <fullName evidence="5">Lipoate-protein ligase B</fullName>
    </alternativeName>
    <alternativeName>
        <fullName evidence="5">Lipoyl/octanoyl transferase</fullName>
    </alternativeName>
    <alternativeName>
        <fullName evidence="5">Octanoyl-[acyl-carrier-protein]-protein N-octanoyltransferase</fullName>
    </alternativeName>
</protein>
<dbReference type="Gene3D" id="3.30.930.10">
    <property type="entry name" value="Bira Bifunctional Protein, Domain 2"/>
    <property type="match status" value="1"/>
</dbReference>
<dbReference type="EMBL" id="LJVE01000106">
    <property type="protein sequence ID" value="KPL13398.1"/>
    <property type="molecule type" value="Genomic_DNA"/>
</dbReference>
<feature type="active site" description="Acyl-thioester intermediate" evidence="5 7">
    <location>
        <position position="172"/>
    </location>
</feature>
<evidence type="ECO:0000256" key="4">
    <source>
        <dbReference type="ARBA" id="ARBA00024732"/>
    </source>
</evidence>
<dbReference type="Proteomes" id="UP000050975">
    <property type="component" value="Unassembled WGS sequence"/>
</dbReference>
<feature type="binding site" evidence="5 8">
    <location>
        <begin position="154"/>
        <end position="156"/>
    </location>
    <ligand>
        <name>substrate</name>
    </ligand>
</feature>
<dbReference type="PROSITE" id="PS01313">
    <property type="entry name" value="LIPB"/>
    <property type="match status" value="1"/>
</dbReference>
<feature type="domain" description="BPL/LPL catalytic" evidence="10">
    <location>
        <begin position="29"/>
        <end position="211"/>
    </location>
</feature>
<comment type="similarity">
    <text evidence="5 6">Belongs to the LipB family.</text>
</comment>
<feature type="binding site" evidence="5 8">
    <location>
        <begin position="74"/>
        <end position="81"/>
    </location>
    <ligand>
        <name>substrate</name>
    </ligand>
</feature>
<evidence type="ECO:0000259" key="10">
    <source>
        <dbReference type="PROSITE" id="PS51733"/>
    </source>
</evidence>
<dbReference type="InterPro" id="IPR000544">
    <property type="entry name" value="Octanoyltransferase"/>
</dbReference>
<comment type="pathway">
    <text evidence="1 5 6">Protein modification; protein lipoylation via endogenous pathway; protein N(6)-(lipoyl)lysine from octanoyl-[acyl-carrier-protein]: step 1/2.</text>
</comment>
<dbReference type="GO" id="GO:0005737">
    <property type="term" value="C:cytoplasm"/>
    <property type="evidence" value="ECO:0007669"/>
    <property type="project" value="UniProtKB-SubCell"/>
</dbReference>
<evidence type="ECO:0000256" key="8">
    <source>
        <dbReference type="PIRSR" id="PIRSR016262-2"/>
    </source>
</evidence>
<evidence type="ECO:0000256" key="5">
    <source>
        <dbReference type="HAMAP-Rule" id="MF_00013"/>
    </source>
</evidence>
<evidence type="ECO:0000313" key="11">
    <source>
        <dbReference type="EMBL" id="KPL13398.1"/>
    </source>
</evidence>
<dbReference type="EC" id="2.3.1.181" evidence="5 6"/>
<evidence type="ECO:0000256" key="3">
    <source>
        <dbReference type="ARBA" id="ARBA00023315"/>
    </source>
</evidence>
<feature type="site" description="Lowers pKa of active site Cys" evidence="5 9">
    <location>
        <position position="138"/>
    </location>
</feature>
<dbReference type="InterPro" id="IPR004143">
    <property type="entry name" value="BPL_LPL_catalytic"/>
</dbReference>
<proteinExistence type="inferred from homology"/>
<dbReference type="Pfam" id="PF21948">
    <property type="entry name" value="LplA-B_cat"/>
    <property type="match status" value="1"/>
</dbReference>
<dbReference type="HAMAP" id="MF_00013">
    <property type="entry name" value="LipB"/>
    <property type="match status" value="1"/>
</dbReference>
<keyword evidence="3 5" id="KW-0012">Acyltransferase</keyword>
<evidence type="ECO:0000256" key="1">
    <source>
        <dbReference type="ARBA" id="ARBA00004821"/>
    </source>
</evidence>
<dbReference type="NCBIfam" id="NF010925">
    <property type="entry name" value="PRK14345.1"/>
    <property type="match status" value="1"/>
</dbReference>
<sequence>MLQVLDLGTRDYKEVWDLQKEIHEKRVDNKISNTLILVEHNPVITMGKSGHDGNVLFPVEFLKEKGVEYFQIERGGDATYHGPGQLVGYPIFNVKDGLAGIKPFINGIERTIFATLGDFHIKGYNKEKMIGVWTPKGKVCSIGVAVKRWVSFHGFALNVNTDLTYFDLIVPCGLKNVEMTSMQQILGREVSMGQVKKSIVRNFGEIFKQDVIEACLGKII</sequence>
<comment type="miscellaneous">
    <text evidence="5">In the reaction, the free carboxyl group of octanoic acid is attached via an amide linkage to the epsilon-amino group of a specific lysine residue of lipoyl domains of lipoate-dependent enzymes.</text>
</comment>
<dbReference type="InterPro" id="IPR045864">
    <property type="entry name" value="aa-tRNA-synth_II/BPL/LPL"/>
</dbReference>
<dbReference type="CDD" id="cd16444">
    <property type="entry name" value="LipB"/>
    <property type="match status" value="1"/>
</dbReference>
<accession>A0A0S8JUD7</accession>
<comment type="subcellular location">
    <subcellularLocation>
        <location evidence="5">Cytoplasm</location>
    </subcellularLocation>
</comment>
<evidence type="ECO:0000256" key="7">
    <source>
        <dbReference type="PIRSR" id="PIRSR016262-1"/>
    </source>
</evidence>
<keyword evidence="2 5" id="KW-0808">Transferase</keyword>
<dbReference type="UniPathway" id="UPA00538">
    <property type="reaction ID" value="UER00592"/>
</dbReference>
<name>A0A0S8JUD7_UNCW3</name>
<comment type="function">
    <text evidence="4 5 6">Catalyzes the transfer of endogenously produced octanoic acid from octanoyl-acyl-carrier-protein onto the lipoyl domains of lipoate-dependent enzymes. Lipoyl-ACP can also act as a substrate although octanoyl-ACP is likely to be the physiological substrate.</text>
</comment>
<dbReference type="PANTHER" id="PTHR10993:SF7">
    <property type="entry name" value="LIPOYLTRANSFERASE 2, MITOCHONDRIAL-RELATED"/>
    <property type="match status" value="1"/>
</dbReference>
<evidence type="ECO:0000256" key="6">
    <source>
        <dbReference type="PIRNR" id="PIRNR016262"/>
    </source>
</evidence>
<dbReference type="SUPFAM" id="SSF55681">
    <property type="entry name" value="Class II aaRS and biotin synthetases"/>
    <property type="match status" value="1"/>
</dbReference>
<dbReference type="PATRIC" id="fig|1703778.3.peg.825"/>
<evidence type="ECO:0000313" key="12">
    <source>
        <dbReference type="Proteomes" id="UP000050975"/>
    </source>
</evidence>
<reference evidence="11 12" key="1">
    <citation type="journal article" date="2015" name="Microbiome">
        <title>Genomic resolution of linkages in carbon, nitrogen, and sulfur cycling among widespread estuary sediment bacteria.</title>
        <authorList>
            <person name="Baker B.J."/>
            <person name="Lazar C.S."/>
            <person name="Teske A.P."/>
            <person name="Dick G.J."/>
        </authorList>
    </citation>
    <scope>NUCLEOTIDE SEQUENCE [LARGE SCALE GENOMIC DNA]</scope>
    <source>
        <strain evidence="11">SM1_77</strain>
    </source>
</reference>
<dbReference type="GO" id="GO:0033819">
    <property type="term" value="F:lipoyl(octanoyl) transferase activity"/>
    <property type="evidence" value="ECO:0007669"/>
    <property type="project" value="UniProtKB-EC"/>
</dbReference>
<evidence type="ECO:0000256" key="2">
    <source>
        <dbReference type="ARBA" id="ARBA00022679"/>
    </source>
</evidence>
<keyword evidence="5" id="KW-0963">Cytoplasm</keyword>
<dbReference type="AlphaFoldDB" id="A0A0S8JUD7"/>
<comment type="catalytic activity">
    <reaction evidence="5 6">
        <text>octanoyl-[ACP] + L-lysyl-[protein] = N(6)-octanoyl-L-lysyl-[protein] + holo-[ACP] + H(+)</text>
        <dbReference type="Rhea" id="RHEA:17665"/>
        <dbReference type="Rhea" id="RHEA-COMP:9636"/>
        <dbReference type="Rhea" id="RHEA-COMP:9685"/>
        <dbReference type="Rhea" id="RHEA-COMP:9752"/>
        <dbReference type="Rhea" id="RHEA-COMP:9928"/>
        <dbReference type="ChEBI" id="CHEBI:15378"/>
        <dbReference type="ChEBI" id="CHEBI:29969"/>
        <dbReference type="ChEBI" id="CHEBI:64479"/>
        <dbReference type="ChEBI" id="CHEBI:78463"/>
        <dbReference type="ChEBI" id="CHEBI:78809"/>
        <dbReference type="EC" id="2.3.1.181"/>
    </reaction>
</comment>
<dbReference type="PIRSF" id="PIRSF016262">
    <property type="entry name" value="LPLase"/>
    <property type="match status" value="1"/>
</dbReference>